<reference evidence="1" key="3">
    <citation type="submission" date="2022-06" db="EMBL/GenBank/DDBJ databases">
        <title>Resources to Facilitate Use of the Altered Schaedler Flora (ASF) Mouse Model to Study Microbiome Function.</title>
        <authorList>
            <person name="Proctor A."/>
            <person name="Parvinroo S."/>
            <person name="Richie T."/>
            <person name="Jia X."/>
            <person name="Lee S.T.M."/>
            <person name="Karp P.D."/>
            <person name="Paley S."/>
            <person name="Kostic A.D."/>
            <person name="Pierre J.F."/>
            <person name="Wannemuehler M.J."/>
            <person name="Phillips G.J."/>
        </authorList>
    </citation>
    <scope>NUCLEOTIDE SEQUENCE</scope>
    <source>
        <strain evidence="1">ASF457</strain>
    </source>
</reference>
<dbReference type="RefSeq" id="WP_023276471.1">
    <property type="nucleotide sequence ID" value="NZ_CP097562.1"/>
</dbReference>
<dbReference type="AlphaFoldDB" id="V2PYI6"/>
<reference evidence="1" key="2">
    <citation type="submission" date="2022-05" db="EMBL/GenBank/DDBJ databases">
        <authorList>
            <person name="Proctor A.L."/>
            <person name="Phillips G.J."/>
            <person name="Wannemuehler M.J."/>
        </authorList>
    </citation>
    <scope>NUCLEOTIDE SEQUENCE</scope>
    <source>
        <strain evidence="1">ASF457</strain>
    </source>
</reference>
<accession>V2PYI6</accession>
<evidence type="ECO:0000313" key="1">
    <source>
        <dbReference type="EMBL" id="USF23404.1"/>
    </source>
</evidence>
<proteinExistence type="predicted"/>
<dbReference type="KEGG" id="msch:N508_000463"/>
<organism evidence="1 2">
    <name type="scientific">Mucispirillum schaedleri ASF457</name>
    <dbReference type="NCBI Taxonomy" id="1379858"/>
    <lineage>
        <taxon>Bacteria</taxon>
        <taxon>Pseudomonadati</taxon>
        <taxon>Deferribacterota</taxon>
        <taxon>Deferribacteres</taxon>
        <taxon>Deferribacterales</taxon>
        <taxon>Mucispirillaceae</taxon>
        <taxon>Mucispirillum</taxon>
    </lineage>
</organism>
<reference evidence="1" key="1">
    <citation type="journal article" date="2014" name="Genome Announc.">
        <title>Draft genome sequences of the altered schaedler flora, a defined bacterial community from gnotobiotic mice.</title>
        <authorList>
            <person name="Wannemuehler M.J."/>
            <person name="Overstreet A.M."/>
            <person name="Ward D.V."/>
            <person name="Phillips G.J."/>
        </authorList>
    </citation>
    <scope>NUCLEOTIDE SEQUENCE</scope>
    <source>
        <strain evidence="1">ASF457</strain>
    </source>
</reference>
<dbReference type="Proteomes" id="UP000017429">
    <property type="component" value="Chromosome"/>
</dbReference>
<name>V2PYI6_9BACT</name>
<dbReference type="EMBL" id="CP097562">
    <property type="protein sequence ID" value="USF23404.1"/>
    <property type="molecule type" value="Genomic_DNA"/>
</dbReference>
<evidence type="ECO:0000313" key="2">
    <source>
        <dbReference type="Proteomes" id="UP000017429"/>
    </source>
</evidence>
<sequence>MDYKEMYNILSNMAQADKIKNSLEDLYLFLHEIENMMQNNEENTEISDNHDEFSYKLQIIEQQIKKIDELLQEENNNINYNEYMS</sequence>
<gene>
    <name evidence="1" type="ORF">N508_000463</name>
</gene>
<keyword evidence="2" id="KW-1185">Reference proteome</keyword>
<protein>
    <submittedName>
        <fullName evidence="1">Uncharacterized protein</fullName>
    </submittedName>
</protein>